<organism evidence="11 12">
    <name type="scientific">Meloidogyne enterolobii</name>
    <name type="common">Root-knot nematode worm</name>
    <name type="synonym">Meloidogyne mayaguensis</name>
    <dbReference type="NCBI Taxonomy" id="390850"/>
    <lineage>
        <taxon>Eukaryota</taxon>
        <taxon>Metazoa</taxon>
        <taxon>Ecdysozoa</taxon>
        <taxon>Nematoda</taxon>
        <taxon>Chromadorea</taxon>
        <taxon>Rhabditida</taxon>
        <taxon>Tylenchina</taxon>
        <taxon>Tylenchomorpha</taxon>
        <taxon>Tylenchoidea</taxon>
        <taxon>Meloidogynidae</taxon>
        <taxon>Meloidogyninae</taxon>
        <taxon>Meloidogyne</taxon>
    </lineage>
</organism>
<dbReference type="SMART" id="SM00399">
    <property type="entry name" value="ZnF_C4"/>
    <property type="match status" value="1"/>
</dbReference>
<accession>A0A6V7TJT1</accession>
<keyword evidence="8" id="KW-0675">Receptor</keyword>
<comment type="similarity">
    <text evidence="1">Belongs to the nuclear hormone receptor family.</text>
</comment>
<dbReference type="InterPro" id="IPR013088">
    <property type="entry name" value="Znf_NHR/GATA"/>
</dbReference>
<dbReference type="Proteomes" id="UP000580250">
    <property type="component" value="Unassembled WGS sequence"/>
</dbReference>
<comment type="caution">
    <text evidence="11">The sequence shown here is derived from an EMBL/GenBank/DDBJ whole genome shotgun (WGS) entry which is preliminary data.</text>
</comment>
<protein>
    <recommendedName>
        <fullName evidence="10">Nuclear receptor domain-containing protein</fullName>
    </recommendedName>
</protein>
<keyword evidence="5" id="KW-0805">Transcription regulation</keyword>
<evidence type="ECO:0000313" key="12">
    <source>
        <dbReference type="Proteomes" id="UP000580250"/>
    </source>
</evidence>
<name>A0A6V7TJT1_MELEN</name>
<feature type="domain" description="Nuclear receptor" evidence="10">
    <location>
        <begin position="68"/>
        <end position="143"/>
    </location>
</feature>
<dbReference type="Pfam" id="PF00105">
    <property type="entry name" value="zf-C4"/>
    <property type="match status" value="1"/>
</dbReference>
<evidence type="ECO:0000256" key="8">
    <source>
        <dbReference type="ARBA" id="ARBA00023170"/>
    </source>
</evidence>
<dbReference type="SUPFAM" id="SSF57716">
    <property type="entry name" value="Glucocorticoid receptor-like (DNA-binding domain)"/>
    <property type="match status" value="1"/>
</dbReference>
<evidence type="ECO:0000259" key="10">
    <source>
        <dbReference type="PROSITE" id="PS51030"/>
    </source>
</evidence>
<dbReference type="PANTHER" id="PTHR24083">
    <property type="entry name" value="NUCLEAR HORMONE RECEPTOR"/>
    <property type="match status" value="1"/>
</dbReference>
<evidence type="ECO:0000256" key="3">
    <source>
        <dbReference type="ARBA" id="ARBA00022771"/>
    </source>
</evidence>
<keyword evidence="7" id="KW-0804">Transcription</keyword>
<dbReference type="AlphaFoldDB" id="A0A6V7TJT1"/>
<gene>
    <name evidence="11" type="ORF">MENT_LOCUS512</name>
</gene>
<evidence type="ECO:0000256" key="5">
    <source>
        <dbReference type="ARBA" id="ARBA00023015"/>
    </source>
</evidence>
<dbReference type="GO" id="GO:0008270">
    <property type="term" value="F:zinc ion binding"/>
    <property type="evidence" value="ECO:0007669"/>
    <property type="project" value="UniProtKB-KW"/>
</dbReference>
<evidence type="ECO:0000256" key="7">
    <source>
        <dbReference type="ARBA" id="ARBA00023163"/>
    </source>
</evidence>
<proteinExistence type="inferred from homology"/>
<reference evidence="11 12" key="1">
    <citation type="submission" date="2020-08" db="EMBL/GenBank/DDBJ databases">
        <authorList>
            <person name="Koutsovoulos G."/>
            <person name="Danchin GJ E."/>
        </authorList>
    </citation>
    <scope>NUCLEOTIDE SEQUENCE [LARGE SCALE GENOMIC DNA]</scope>
</reference>
<evidence type="ECO:0000256" key="1">
    <source>
        <dbReference type="ARBA" id="ARBA00005993"/>
    </source>
</evidence>
<dbReference type="Gene3D" id="3.30.50.10">
    <property type="entry name" value="Erythroid Transcription Factor GATA-1, subunit A"/>
    <property type="match status" value="1"/>
</dbReference>
<dbReference type="PROSITE" id="PS51030">
    <property type="entry name" value="NUCLEAR_REC_DBD_2"/>
    <property type="match status" value="1"/>
</dbReference>
<evidence type="ECO:0000256" key="9">
    <source>
        <dbReference type="ARBA" id="ARBA00023242"/>
    </source>
</evidence>
<dbReference type="OrthoDB" id="5837785at2759"/>
<keyword evidence="2" id="KW-0479">Metal-binding</keyword>
<keyword evidence="4" id="KW-0862">Zinc</keyword>
<dbReference type="InterPro" id="IPR001628">
    <property type="entry name" value="Znf_hrmn_rcpt"/>
</dbReference>
<evidence type="ECO:0000256" key="6">
    <source>
        <dbReference type="ARBA" id="ARBA00023125"/>
    </source>
</evidence>
<dbReference type="InterPro" id="IPR050274">
    <property type="entry name" value="Nuclear_hormone_rcpt_NR2"/>
</dbReference>
<dbReference type="EMBL" id="CAJEWN010000002">
    <property type="protein sequence ID" value="CAD2123586.1"/>
    <property type="molecule type" value="Genomic_DNA"/>
</dbReference>
<evidence type="ECO:0000256" key="4">
    <source>
        <dbReference type="ARBA" id="ARBA00022833"/>
    </source>
</evidence>
<sequence length="199" mass="22313">MSADSFFFNNSNSEISEKGNINKTISESSVDTLKYTTNDKGKETKEFNEDLTENSSVSKNSMKKRAFPTNCIVCGHIASGYVFYNAMCCDGCKHFFRRCISNKNIIKCKNNGGCDVSKGSLKCKSCRFDKCILSGMNLMTLRGNNAEAFLETHTFIKNRLKELISEGKSVEGNVEINVNEMSNSVTTGFKKINRFNQIY</sequence>
<evidence type="ECO:0000313" key="11">
    <source>
        <dbReference type="EMBL" id="CAD2123586.1"/>
    </source>
</evidence>
<keyword evidence="3" id="KW-0863">Zinc-finger</keyword>
<keyword evidence="6" id="KW-0238">DNA-binding</keyword>
<evidence type="ECO:0000256" key="2">
    <source>
        <dbReference type="ARBA" id="ARBA00022723"/>
    </source>
</evidence>
<dbReference type="GO" id="GO:0043565">
    <property type="term" value="F:sequence-specific DNA binding"/>
    <property type="evidence" value="ECO:0007669"/>
    <property type="project" value="InterPro"/>
</dbReference>
<keyword evidence="9" id="KW-0539">Nucleus</keyword>
<dbReference type="GO" id="GO:0003700">
    <property type="term" value="F:DNA-binding transcription factor activity"/>
    <property type="evidence" value="ECO:0007669"/>
    <property type="project" value="InterPro"/>
</dbReference>
<dbReference type="PRINTS" id="PR00047">
    <property type="entry name" value="STROIDFINGER"/>
</dbReference>